<keyword evidence="4" id="KW-1185">Reference proteome</keyword>
<name>A0ABX0A213_9BACI</name>
<dbReference type="InterPro" id="IPR029063">
    <property type="entry name" value="SAM-dependent_MTases_sf"/>
</dbReference>
<dbReference type="Proteomes" id="UP000743899">
    <property type="component" value="Unassembled WGS sequence"/>
</dbReference>
<organism evidence="3 4">
    <name type="scientific">Pallidibacillus pasinlerensis</name>
    <dbReference type="NCBI Taxonomy" id="2703818"/>
    <lineage>
        <taxon>Bacteria</taxon>
        <taxon>Bacillati</taxon>
        <taxon>Bacillota</taxon>
        <taxon>Bacilli</taxon>
        <taxon>Bacillales</taxon>
        <taxon>Bacillaceae</taxon>
        <taxon>Pallidibacillus</taxon>
    </lineage>
</organism>
<dbReference type="InterPro" id="IPR041698">
    <property type="entry name" value="Methyltransf_25"/>
</dbReference>
<keyword evidence="1" id="KW-0808">Transferase</keyword>
<gene>
    <name evidence="3" type="ORF">GW534_06825</name>
</gene>
<dbReference type="Pfam" id="PF13649">
    <property type="entry name" value="Methyltransf_25"/>
    <property type="match status" value="1"/>
</dbReference>
<proteinExistence type="predicted"/>
<dbReference type="CDD" id="cd02440">
    <property type="entry name" value="AdoMet_MTases"/>
    <property type="match status" value="1"/>
</dbReference>
<feature type="domain" description="Methyltransferase" evidence="2">
    <location>
        <begin position="40"/>
        <end position="135"/>
    </location>
</feature>
<dbReference type="Gene3D" id="3.40.50.150">
    <property type="entry name" value="Vaccinia Virus protein VP39"/>
    <property type="match status" value="1"/>
</dbReference>
<accession>A0ABX0A213</accession>
<comment type="caution">
    <text evidence="3">The sequence shown here is derived from an EMBL/GenBank/DDBJ whole genome shotgun (WGS) entry which is preliminary data.</text>
</comment>
<evidence type="ECO:0000313" key="4">
    <source>
        <dbReference type="Proteomes" id="UP000743899"/>
    </source>
</evidence>
<keyword evidence="3" id="KW-0489">Methyltransferase</keyword>
<evidence type="ECO:0000259" key="2">
    <source>
        <dbReference type="Pfam" id="PF13649"/>
    </source>
</evidence>
<dbReference type="Gene3D" id="2.20.25.110">
    <property type="entry name" value="S-adenosyl-L-methionine-dependent methyltransferases"/>
    <property type="match status" value="1"/>
</dbReference>
<sequence length="247" mass="29163">MSYKYFSSLYDELMDEAPYDQWLNFFEQQKNKYLPEAKKVMDLACGTGEVTLRLFERGYDVVGVDLSEEMLSVAQSKAFQKGLQISFYLQDMSQLDGLEGFDAVVIFCDSLNYLTSEEQVRNTFERVYGALREGGLFLFDVHSPYKMNCVFKNNTFAYNGDEISYIWNSFPGEHKLSVEHELTFFVYDEETNQYDRYDELHKQRTFEPSQYKEWLEKVGFKTLAITGDFTDERVNDEHERIFFTLKK</sequence>
<dbReference type="PANTHER" id="PTHR43861">
    <property type="entry name" value="TRANS-ACONITATE 2-METHYLTRANSFERASE-RELATED"/>
    <property type="match status" value="1"/>
</dbReference>
<reference evidence="3 4" key="1">
    <citation type="submission" date="2020-01" db="EMBL/GenBank/DDBJ databases">
        <title>A novel Bacillus sp. from Pasinler.</title>
        <authorList>
            <person name="Adiguzel A."/>
            <person name="Ay H."/>
            <person name="Baltaci M.O."/>
        </authorList>
    </citation>
    <scope>NUCLEOTIDE SEQUENCE [LARGE SCALE GENOMIC DNA]</scope>
    <source>
        <strain evidence="3 4">P1</strain>
    </source>
</reference>
<dbReference type="GO" id="GO:0008168">
    <property type="term" value="F:methyltransferase activity"/>
    <property type="evidence" value="ECO:0007669"/>
    <property type="project" value="UniProtKB-KW"/>
</dbReference>
<dbReference type="SUPFAM" id="SSF53335">
    <property type="entry name" value="S-adenosyl-L-methionine-dependent methyltransferases"/>
    <property type="match status" value="1"/>
</dbReference>
<evidence type="ECO:0000256" key="1">
    <source>
        <dbReference type="ARBA" id="ARBA00022679"/>
    </source>
</evidence>
<evidence type="ECO:0000313" key="3">
    <source>
        <dbReference type="EMBL" id="NCU17478.1"/>
    </source>
</evidence>
<dbReference type="RefSeq" id="WP_161920309.1">
    <property type="nucleotide sequence ID" value="NZ_JAACYS010000023.1"/>
</dbReference>
<dbReference type="EMBL" id="JAACYS010000023">
    <property type="protein sequence ID" value="NCU17478.1"/>
    <property type="molecule type" value="Genomic_DNA"/>
</dbReference>
<dbReference type="GO" id="GO:0032259">
    <property type="term" value="P:methylation"/>
    <property type="evidence" value="ECO:0007669"/>
    <property type="project" value="UniProtKB-KW"/>
</dbReference>
<protein>
    <submittedName>
        <fullName evidence="3">Class I SAM-dependent methyltransferase</fullName>
    </submittedName>
</protein>